<dbReference type="SMART" id="SM00248">
    <property type="entry name" value="ANK"/>
    <property type="match status" value="7"/>
</dbReference>
<comment type="caution">
    <text evidence="6">The sequence shown here is derived from an EMBL/GenBank/DDBJ whole genome shotgun (WGS) entry which is preliminary data.</text>
</comment>
<dbReference type="GO" id="GO:0006629">
    <property type="term" value="P:lipid metabolic process"/>
    <property type="evidence" value="ECO:0007669"/>
    <property type="project" value="InterPro"/>
</dbReference>
<dbReference type="InterPro" id="IPR036770">
    <property type="entry name" value="Ankyrin_rpt-contain_sf"/>
</dbReference>
<protein>
    <recommendedName>
        <fullName evidence="8">Ankyrin repeat protein nuc-2</fullName>
    </recommendedName>
</protein>
<keyword evidence="1" id="KW-0677">Repeat</keyword>
<organism evidence="6 7">
    <name type="scientific">Gomphillus americanus</name>
    <dbReference type="NCBI Taxonomy" id="1940652"/>
    <lineage>
        <taxon>Eukaryota</taxon>
        <taxon>Fungi</taxon>
        <taxon>Dikarya</taxon>
        <taxon>Ascomycota</taxon>
        <taxon>Pezizomycotina</taxon>
        <taxon>Lecanoromycetes</taxon>
        <taxon>OSLEUM clade</taxon>
        <taxon>Ostropomycetidae</taxon>
        <taxon>Ostropales</taxon>
        <taxon>Graphidaceae</taxon>
        <taxon>Gomphilloideae</taxon>
        <taxon>Gomphillus</taxon>
    </lineage>
</organism>
<dbReference type="PANTHER" id="PTHR24198:SF165">
    <property type="entry name" value="ANKYRIN REPEAT-CONTAINING PROTEIN-RELATED"/>
    <property type="match status" value="1"/>
</dbReference>
<dbReference type="AlphaFoldDB" id="A0A8H3IEP0"/>
<dbReference type="PROSITE" id="PS51704">
    <property type="entry name" value="GP_PDE"/>
    <property type="match status" value="1"/>
</dbReference>
<feature type="repeat" description="ANK" evidence="3">
    <location>
        <begin position="337"/>
        <end position="361"/>
    </location>
</feature>
<dbReference type="PANTHER" id="PTHR24198">
    <property type="entry name" value="ANKYRIN REPEAT AND PROTEIN KINASE DOMAIN-CONTAINING PROTEIN"/>
    <property type="match status" value="1"/>
</dbReference>
<evidence type="ECO:0008006" key="8">
    <source>
        <dbReference type="Google" id="ProtNLM"/>
    </source>
</evidence>
<accession>A0A8H3IEP0</accession>
<dbReference type="PROSITE" id="PS50297">
    <property type="entry name" value="ANK_REP_REGION"/>
    <property type="match status" value="2"/>
</dbReference>
<sequence length="1026" mass="114158">MSTLLAIVATNLLYCYGKFGKHLQKRQLDIPEYAASFVNYKALKRLIKHLSTTPIIAAQNAESIPDPQAALQANKATFFFRLERELEKVNAFYLQKEAELKLRLKTLLDKKRVMQLRSMPTSKLSASFITLQEGFEQFSSDLNKLEQFADVNATAFSKILKKWDKTSKSRTKELYLSRAVEVQPCFNRDVISDLSDQATTSLLELSAWAEGEKIQFDAPKPEHVILSQVVGTEESDLDAQLLQSAITGNNTVLTELITRLRASPDARGRFTRAFLTAISEAPIDSLKTLLETNLVDLEAEDEINERNCLHEAAISGREAILEIGLSHNVNPARMDVYGRLPLHYASIHGRVPMVKVLLSKGPATINNIDHDNFTPLVHGIVHHRIECVRQLLDHGARIEPETESDHIPLNLACQYGSKEVIELLLERKASIIADAEGLYPQHLVARKGDVPGNLLVLKNHGADLNLRDKLYQWTPLFHAVSEGNEACVQALLEQGVEVGITDEKGLTPMYYAVWEGHLKCMEQLLIAEKKDHVGKLAKEPSTPEPDFMKLDSDGIPDLSLPPPIIPLRRYGHNFLDKKAFVQLTFDSTKSEAIQFYNDSKYPAARLTISSKSSDLIPRNLMLPIQEDSKYVSFQVDNLDVFTIDFDVFPTFGSKIIARTVALPSLFQASDSSSGRSSLPLFDPRLRLIGHINFRYQVIKPFQGIPLEVNQFETYWKATSYLDVHPNSVITGSSLSGEYIQLFVQLTSDGVPVLFSQWTLDYHGIRIPLGRTSFDTLKKVATLSNSIQKDWPGLQDRQEDLVVALAGNLLPLKTVLSNLAPHINVNLHILYPNETDEQKLGLGPALNVNDFVDAILTDVFNYSRAAREHNQGRSSGRSIIFTSYNPAICTAINWKQPNYPVLLCNSIGPYHGVPSHSSSGRIIVDGEYSLSVKEAVRIAQSNNFMGLVCTLQILEMAPSLISAIKVAGLVVVADTSSATQTGPQQFTPKAISPILSTTRLDPLSGADGVNGVLDKRRILKFYDSIDM</sequence>
<evidence type="ECO:0000256" key="3">
    <source>
        <dbReference type="PROSITE-ProRule" id="PRU00023"/>
    </source>
</evidence>
<dbReference type="GO" id="GO:0008081">
    <property type="term" value="F:phosphoric diester hydrolase activity"/>
    <property type="evidence" value="ECO:0007669"/>
    <property type="project" value="InterPro"/>
</dbReference>
<dbReference type="InterPro" id="IPR017946">
    <property type="entry name" value="PLC-like_Pdiesterase_TIM-brl"/>
</dbReference>
<feature type="repeat" description="ANK" evidence="3">
    <location>
        <begin position="404"/>
        <end position="436"/>
    </location>
</feature>
<gene>
    <name evidence="6" type="ORF">GOMPHAMPRED_007225</name>
</gene>
<dbReference type="SUPFAM" id="SSF48403">
    <property type="entry name" value="Ankyrin repeat"/>
    <property type="match status" value="1"/>
</dbReference>
<dbReference type="Gene3D" id="3.20.20.190">
    <property type="entry name" value="Phosphatidylinositol (PI) phosphodiesterase"/>
    <property type="match status" value="1"/>
</dbReference>
<reference evidence="6" key="1">
    <citation type="submission" date="2021-03" db="EMBL/GenBank/DDBJ databases">
        <authorList>
            <person name="Tagirdzhanova G."/>
        </authorList>
    </citation>
    <scope>NUCLEOTIDE SEQUENCE</scope>
</reference>
<evidence type="ECO:0000256" key="1">
    <source>
        <dbReference type="ARBA" id="ARBA00022737"/>
    </source>
</evidence>
<dbReference type="CDD" id="cd14483">
    <property type="entry name" value="SPX_PHO81_NUC-2_like"/>
    <property type="match status" value="1"/>
</dbReference>
<evidence type="ECO:0000259" key="5">
    <source>
        <dbReference type="PROSITE" id="PS51704"/>
    </source>
</evidence>
<dbReference type="InterPro" id="IPR057506">
    <property type="entry name" value="C2_GPCPD1"/>
</dbReference>
<evidence type="ECO:0000313" key="7">
    <source>
        <dbReference type="Proteomes" id="UP000664169"/>
    </source>
</evidence>
<dbReference type="Pfam" id="PF25329">
    <property type="entry name" value="C2_GDE1"/>
    <property type="match status" value="1"/>
</dbReference>
<dbReference type="PROSITE" id="PS51382">
    <property type="entry name" value="SPX"/>
    <property type="match status" value="1"/>
</dbReference>
<dbReference type="OrthoDB" id="1577640at2759"/>
<dbReference type="Proteomes" id="UP000664169">
    <property type="component" value="Unassembled WGS sequence"/>
</dbReference>
<name>A0A8H3IEP0_9LECA</name>
<dbReference type="EMBL" id="CAJPDQ010000006">
    <property type="protein sequence ID" value="CAF9910899.1"/>
    <property type="molecule type" value="Genomic_DNA"/>
</dbReference>
<keyword evidence="2 3" id="KW-0040">ANK repeat</keyword>
<dbReference type="Pfam" id="PF03009">
    <property type="entry name" value="GDPD"/>
    <property type="match status" value="1"/>
</dbReference>
<evidence type="ECO:0000256" key="2">
    <source>
        <dbReference type="ARBA" id="ARBA00023043"/>
    </source>
</evidence>
<dbReference type="Gene3D" id="1.25.40.20">
    <property type="entry name" value="Ankyrin repeat-containing domain"/>
    <property type="match status" value="1"/>
</dbReference>
<dbReference type="InterPro" id="IPR002110">
    <property type="entry name" value="Ankyrin_rpt"/>
</dbReference>
<dbReference type="Pfam" id="PF12796">
    <property type="entry name" value="Ank_2"/>
    <property type="match status" value="2"/>
</dbReference>
<evidence type="ECO:0000259" key="4">
    <source>
        <dbReference type="PROSITE" id="PS51382"/>
    </source>
</evidence>
<feature type="repeat" description="ANK" evidence="3">
    <location>
        <begin position="471"/>
        <end position="503"/>
    </location>
</feature>
<dbReference type="PROSITE" id="PS50088">
    <property type="entry name" value="ANK_REPEAT"/>
    <property type="match status" value="4"/>
</dbReference>
<keyword evidence="7" id="KW-1185">Reference proteome</keyword>
<dbReference type="Pfam" id="PF03105">
    <property type="entry name" value="SPX"/>
    <property type="match status" value="1"/>
</dbReference>
<feature type="repeat" description="ANK" evidence="3">
    <location>
        <begin position="436"/>
        <end position="469"/>
    </location>
</feature>
<dbReference type="InterPro" id="IPR004331">
    <property type="entry name" value="SPX_dom"/>
</dbReference>
<feature type="domain" description="GP-PDE" evidence="5">
    <location>
        <begin position="708"/>
        <end position="1018"/>
    </location>
</feature>
<dbReference type="SUPFAM" id="SSF51695">
    <property type="entry name" value="PLC-like phosphodiesterases"/>
    <property type="match status" value="1"/>
</dbReference>
<proteinExistence type="predicted"/>
<evidence type="ECO:0000313" key="6">
    <source>
        <dbReference type="EMBL" id="CAF9910899.1"/>
    </source>
</evidence>
<dbReference type="InterPro" id="IPR030395">
    <property type="entry name" value="GP_PDE_dom"/>
</dbReference>
<feature type="domain" description="SPX" evidence="4">
    <location>
        <begin position="17"/>
        <end position="177"/>
    </location>
</feature>